<keyword evidence="1" id="KW-0732">Signal</keyword>
<accession>A0A8H5MXF1</accession>
<name>A0A8H5MXF1_9HYPO</name>
<dbReference type="EMBL" id="JAAOAO010000386">
    <property type="protein sequence ID" value="KAF5544223.1"/>
    <property type="molecule type" value="Genomic_DNA"/>
</dbReference>
<keyword evidence="3" id="KW-1185">Reference proteome</keyword>
<organism evidence="2 3">
    <name type="scientific">Fusarium napiforme</name>
    <dbReference type="NCBI Taxonomy" id="42672"/>
    <lineage>
        <taxon>Eukaryota</taxon>
        <taxon>Fungi</taxon>
        <taxon>Dikarya</taxon>
        <taxon>Ascomycota</taxon>
        <taxon>Pezizomycotina</taxon>
        <taxon>Sordariomycetes</taxon>
        <taxon>Hypocreomycetidae</taxon>
        <taxon>Hypocreales</taxon>
        <taxon>Nectriaceae</taxon>
        <taxon>Fusarium</taxon>
        <taxon>Fusarium fujikuroi species complex</taxon>
    </lineage>
</organism>
<proteinExistence type="predicted"/>
<comment type="caution">
    <text evidence="2">The sequence shown here is derived from an EMBL/GenBank/DDBJ whole genome shotgun (WGS) entry which is preliminary data.</text>
</comment>
<protein>
    <submittedName>
        <fullName evidence="2">Septin</fullName>
    </submittedName>
</protein>
<feature type="signal peptide" evidence="1">
    <location>
        <begin position="1"/>
        <end position="22"/>
    </location>
</feature>
<evidence type="ECO:0000313" key="3">
    <source>
        <dbReference type="Proteomes" id="UP000574317"/>
    </source>
</evidence>
<sequence>MKTTILNALGSILTFNTQTVNAGCYSGGDPWPNKDQAAQFVWDACYGSQGMFSGQFRPGQTKSMCPRSGQVGLVFEVQNQWDQTLDLNNDDCYTRLKNEIYGCDRGGESTVSKWRFRADPGGGGE</sequence>
<reference evidence="2 3" key="1">
    <citation type="submission" date="2020-05" db="EMBL/GenBank/DDBJ databases">
        <title>Identification and distribution of gene clusters putatively required for synthesis of sphingolipid metabolism inhibitors in phylogenetically diverse species of the filamentous fungus Fusarium.</title>
        <authorList>
            <person name="Kim H.-S."/>
            <person name="Busman M."/>
            <person name="Brown D.W."/>
            <person name="Divon H."/>
            <person name="Uhlig S."/>
            <person name="Proctor R.H."/>
        </authorList>
    </citation>
    <scope>NUCLEOTIDE SEQUENCE [LARGE SCALE GENOMIC DNA]</scope>
    <source>
        <strain evidence="2 3">NRRL 25196</strain>
    </source>
</reference>
<feature type="chain" id="PRO_5034689704" evidence="1">
    <location>
        <begin position="23"/>
        <end position="125"/>
    </location>
</feature>
<evidence type="ECO:0000256" key="1">
    <source>
        <dbReference type="SAM" id="SignalP"/>
    </source>
</evidence>
<evidence type="ECO:0000313" key="2">
    <source>
        <dbReference type="EMBL" id="KAF5544223.1"/>
    </source>
</evidence>
<gene>
    <name evidence="2" type="ORF">FNAPI_9452</name>
</gene>
<dbReference type="Proteomes" id="UP000574317">
    <property type="component" value="Unassembled WGS sequence"/>
</dbReference>
<dbReference type="AlphaFoldDB" id="A0A8H5MXF1"/>